<evidence type="ECO:0000259" key="2">
    <source>
        <dbReference type="PROSITE" id="PS51512"/>
    </source>
</evidence>
<dbReference type="CDD" id="cd01736">
    <property type="entry name" value="LSm14_N"/>
    <property type="match status" value="1"/>
</dbReference>
<evidence type="ECO:0000256" key="1">
    <source>
        <dbReference type="SAM" id="MobiDB-lite"/>
    </source>
</evidence>
<dbReference type="PANTHER" id="PTHR13586:SF0">
    <property type="entry name" value="TRAILER HITCH, ISOFORM H"/>
    <property type="match status" value="1"/>
</dbReference>
<feature type="compositionally biased region" description="Polar residues" evidence="1">
    <location>
        <begin position="208"/>
        <end position="221"/>
    </location>
</feature>
<dbReference type="GeneID" id="91091053"/>
<proteinExistence type="predicted"/>
<dbReference type="GO" id="GO:0000932">
    <property type="term" value="C:P-body"/>
    <property type="evidence" value="ECO:0007669"/>
    <property type="project" value="TreeGrafter"/>
</dbReference>
<gene>
    <name evidence="3" type="ORF">L201_000381</name>
</gene>
<feature type="region of interest" description="Disordered" evidence="1">
    <location>
        <begin position="100"/>
        <end position="142"/>
    </location>
</feature>
<feature type="compositionally biased region" description="Basic and acidic residues" evidence="1">
    <location>
        <begin position="366"/>
        <end position="376"/>
    </location>
</feature>
<feature type="compositionally biased region" description="Gly residues" evidence="1">
    <location>
        <begin position="323"/>
        <end position="342"/>
    </location>
</feature>
<dbReference type="Gene3D" id="2.30.30.100">
    <property type="match status" value="1"/>
</dbReference>
<dbReference type="GO" id="GO:0033962">
    <property type="term" value="P:P-body assembly"/>
    <property type="evidence" value="ECO:0007669"/>
    <property type="project" value="TreeGrafter"/>
</dbReference>
<dbReference type="SMART" id="SM01199">
    <property type="entry name" value="FDF"/>
    <property type="match status" value="1"/>
</dbReference>
<reference evidence="3 4" key="1">
    <citation type="submission" date="2024-01" db="EMBL/GenBank/DDBJ databases">
        <title>Comparative genomics of Cryptococcus and Kwoniella reveals pathogenesis evolution and contrasting modes of karyotype evolution via chromosome fusion or intercentromeric recombination.</title>
        <authorList>
            <person name="Coelho M.A."/>
            <person name="David-Palma M."/>
            <person name="Shea T."/>
            <person name="Bowers K."/>
            <person name="McGinley-Smith S."/>
            <person name="Mohammad A.W."/>
            <person name="Gnirke A."/>
            <person name="Yurkov A.M."/>
            <person name="Nowrousian M."/>
            <person name="Sun S."/>
            <person name="Cuomo C.A."/>
            <person name="Heitman J."/>
        </authorList>
    </citation>
    <scope>NUCLEOTIDE SEQUENCE [LARGE SCALE GENOMIC DNA]</scope>
    <source>
        <strain evidence="3 4">CBS 6074</strain>
    </source>
</reference>
<feature type="domain" description="DFDF" evidence="2">
    <location>
        <begin position="173"/>
        <end position="209"/>
    </location>
</feature>
<dbReference type="GO" id="GO:0034063">
    <property type="term" value="P:stress granule assembly"/>
    <property type="evidence" value="ECO:0007669"/>
    <property type="project" value="TreeGrafter"/>
</dbReference>
<dbReference type="EMBL" id="CP144098">
    <property type="protein sequence ID" value="WWC85517.1"/>
    <property type="molecule type" value="Genomic_DNA"/>
</dbReference>
<keyword evidence="4" id="KW-1185">Reference proteome</keyword>
<organism evidence="3 4">
    <name type="scientific">Kwoniella dendrophila CBS 6074</name>
    <dbReference type="NCBI Taxonomy" id="1295534"/>
    <lineage>
        <taxon>Eukaryota</taxon>
        <taxon>Fungi</taxon>
        <taxon>Dikarya</taxon>
        <taxon>Basidiomycota</taxon>
        <taxon>Agaricomycotina</taxon>
        <taxon>Tremellomycetes</taxon>
        <taxon>Tremellales</taxon>
        <taxon>Cryptococcaceae</taxon>
        <taxon>Kwoniella</taxon>
    </lineage>
</organism>
<feature type="compositionally biased region" description="Gly residues" evidence="1">
    <location>
        <begin position="291"/>
        <end position="315"/>
    </location>
</feature>
<dbReference type="SMART" id="SM01271">
    <property type="entry name" value="LSM14"/>
    <property type="match status" value="1"/>
</dbReference>
<accession>A0AAX4JJA2</accession>
<dbReference type="InterPro" id="IPR010920">
    <property type="entry name" value="LSM_dom_sf"/>
</dbReference>
<dbReference type="PROSITE" id="PS51512">
    <property type="entry name" value="DFDF"/>
    <property type="match status" value="1"/>
</dbReference>
<feature type="region of interest" description="Disordered" evidence="1">
    <location>
        <begin position="160"/>
        <end position="376"/>
    </location>
</feature>
<dbReference type="Pfam" id="PF12701">
    <property type="entry name" value="LSM14"/>
    <property type="match status" value="1"/>
</dbReference>
<sequence length="376" mass="40990">MAVDYSQFKGKPFQVVSKLGVRYTGIFDHINQEDQTICLAQVYNHGTEDRPTQRKLPGSNKSLGWVRFHTESIESLALVENYIPPGEEAPVDPILASVSQNAPPAAQAPQPIHQQNQPPSGPVASSSQPRKQSYDFPPKPTGAAISAATALDRVQRGISDLNVNEEHRPRRGPRAQPIEVPDTEFDFAASNEKFEKEKEALKNGNGDVLQNNGDGESNQQDIGEPESQPHPSALATSPPPEEKPQPVKYNKSGFFDNLSTGISKVSRADERHRNFDTFGEAGGPSFQNQQQGGGGFRGRGRGGYNNGGDGRGGYNGPNNNYRGGRGGFNRGGGRGGYGGGGFQQNQQGQGYGGGHRQQQYYQNQQQRRERDQETFR</sequence>
<dbReference type="AlphaFoldDB" id="A0AAX4JJA2"/>
<name>A0AAX4JJA2_9TREE</name>
<dbReference type="InterPro" id="IPR019050">
    <property type="entry name" value="FDF_dom"/>
</dbReference>
<evidence type="ECO:0000313" key="4">
    <source>
        <dbReference type="Proteomes" id="UP001355207"/>
    </source>
</evidence>
<dbReference type="RefSeq" id="XP_066072280.1">
    <property type="nucleotide sequence ID" value="XM_066216183.1"/>
</dbReference>
<feature type="compositionally biased region" description="Basic and acidic residues" evidence="1">
    <location>
        <begin position="266"/>
        <end position="275"/>
    </location>
</feature>
<dbReference type="Proteomes" id="UP001355207">
    <property type="component" value="Chromosome 1"/>
</dbReference>
<dbReference type="GO" id="GO:0003729">
    <property type="term" value="F:mRNA binding"/>
    <property type="evidence" value="ECO:0007669"/>
    <property type="project" value="TreeGrafter"/>
</dbReference>
<evidence type="ECO:0000313" key="3">
    <source>
        <dbReference type="EMBL" id="WWC85517.1"/>
    </source>
</evidence>
<dbReference type="PANTHER" id="PTHR13586">
    <property type="entry name" value="SCD6 PROTEIN-RELATED"/>
    <property type="match status" value="1"/>
</dbReference>
<protein>
    <recommendedName>
        <fullName evidence="2">DFDF domain-containing protein</fullName>
    </recommendedName>
</protein>
<dbReference type="InterPro" id="IPR025609">
    <property type="entry name" value="Lsm14-like_N"/>
</dbReference>
<feature type="compositionally biased region" description="Low complexity" evidence="1">
    <location>
        <begin position="100"/>
        <end position="118"/>
    </location>
</feature>
<feature type="compositionally biased region" description="Basic and acidic residues" evidence="1">
    <location>
        <begin position="192"/>
        <end position="201"/>
    </location>
</feature>
<dbReference type="InterPro" id="IPR025762">
    <property type="entry name" value="DFDF"/>
</dbReference>
<feature type="compositionally biased region" description="Low complexity" evidence="1">
    <location>
        <begin position="356"/>
        <end position="365"/>
    </location>
</feature>
<dbReference type="SUPFAM" id="SSF50182">
    <property type="entry name" value="Sm-like ribonucleoproteins"/>
    <property type="match status" value="1"/>
</dbReference>